<dbReference type="OMA" id="AQRGFHI"/>
<dbReference type="GeneID" id="71985494"/>
<evidence type="ECO:0000259" key="12">
    <source>
        <dbReference type="Pfam" id="PF00080"/>
    </source>
</evidence>
<evidence type="ECO:0000256" key="8">
    <source>
        <dbReference type="ARBA" id="ARBA00023002"/>
    </source>
</evidence>
<organism evidence="13 14">
    <name type="scientific">Passalora fulva</name>
    <name type="common">Tomato leaf mold</name>
    <name type="synonym">Cladosporium fulvum</name>
    <dbReference type="NCBI Taxonomy" id="5499"/>
    <lineage>
        <taxon>Eukaryota</taxon>
        <taxon>Fungi</taxon>
        <taxon>Dikarya</taxon>
        <taxon>Ascomycota</taxon>
        <taxon>Pezizomycotina</taxon>
        <taxon>Dothideomycetes</taxon>
        <taxon>Dothideomycetidae</taxon>
        <taxon>Mycosphaerellales</taxon>
        <taxon>Mycosphaerellaceae</taxon>
        <taxon>Fulvia</taxon>
    </lineage>
</organism>
<dbReference type="InterPro" id="IPR001424">
    <property type="entry name" value="SOD_Cu_Zn_dom"/>
</dbReference>
<proteinExistence type="inferred from homology"/>
<comment type="similarity">
    <text evidence="1 10">Belongs to the Cu-Zn superoxide dismutase family.</text>
</comment>
<dbReference type="GO" id="GO:0005507">
    <property type="term" value="F:copper ion binding"/>
    <property type="evidence" value="ECO:0007669"/>
    <property type="project" value="InterPro"/>
</dbReference>
<evidence type="ECO:0000256" key="10">
    <source>
        <dbReference type="RuleBase" id="RU000393"/>
    </source>
</evidence>
<keyword evidence="5 10" id="KW-0479">Metal-binding</keyword>
<comment type="cofactor">
    <cofactor evidence="10">
        <name>Zn(2+)</name>
        <dbReference type="ChEBI" id="CHEBI:29105"/>
    </cofactor>
    <text evidence="10">Binds 1 zinc ion per subunit.</text>
</comment>
<reference evidence="13" key="2">
    <citation type="journal article" date="2022" name="Microb. Genom.">
        <title>A chromosome-scale genome assembly of the tomato pathogen Cladosporium fulvum reveals a compartmentalized genome architecture and the presence of a dispensable chromosome.</title>
        <authorList>
            <person name="Zaccaron A.Z."/>
            <person name="Chen L.H."/>
            <person name="Samaras A."/>
            <person name="Stergiopoulos I."/>
        </authorList>
    </citation>
    <scope>NUCLEOTIDE SEQUENCE</scope>
    <source>
        <strain evidence="13">Race5_Kim</strain>
    </source>
</reference>
<keyword evidence="14" id="KW-1185">Reference proteome</keyword>
<evidence type="ECO:0000256" key="9">
    <source>
        <dbReference type="ARBA" id="ARBA00023008"/>
    </source>
</evidence>
<feature type="compositionally biased region" description="Basic and acidic residues" evidence="11">
    <location>
        <begin position="68"/>
        <end position="81"/>
    </location>
</feature>
<feature type="region of interest" description="Disordered" evidence="11">
    <location>
        <begin position="58"/>
        <end position="81"/>
    </location>
</feature>
<keyword evidence="7" id="KW-0049">Antioxidant</keyword>
<evidence type="ECO:0000256" key="7">
    <source>
        <dbReference type="ARBA" id="ARBA00022862"/>
    </source>
</evidence>
<evidence type="ECO:0000256" key="3">
    <source>
        <dbReference type="ARBA" id="ARBA00012682"/>
    </source>
</evidence>
<dbReference type="PANTHER" id="PTHR10003">
    <property type="entry name" value="SUPEROXIDE DISMUTASE CU-ZN -RELATED"/>
    <property type="match status" value="1"/>
</dbReference>
<evidence type="ECO:0000313" key="13">
    <source>
        <dbReference type="EMBL" id="UJO17410.1"/>
    </source>
</evidence>
<gene>
    <name evidence="13" type="ORF">CLAFUR5_05616</name>
</gene>
<evidence type="ECO:0000256" key="2">
    <source>
        <dbReference type="ARBA" id="ARBA00011738"/>
    </source>
</evidence>
<dbReference type="PROSITE" id="PS00087">
    <property type="entry name" value="SOD_CU_ZN_1"/>
    <property type="match status" value="1"/>
</dbReference>
<dbReference type="FunFam" id="2.60.40.200:FF:000001">
    <property type="entry name" value="Superoxide dismutase [Cu-Zn]"/>
    <property type="match status" value="1"/>
</dbReference>
<feature type="domain" description="Superoxide dismutase copper/zinc binding" evidence="12">
    <location>
        <begin position="14"/>
        <end position="150"/>
    </location>
</feature>
<sequence length="154" mass="15855">MVKAVAVLRGDSNVKGQVTFEQDSESGPTKITYDITGNDANAERGMHVHAFGDNTNGCTSAGPHFNPHGKEHGAPEDSERHVGDLGNFKTDGQGNGKGTIEDQHIKLIGPHSVLGRTIVVHAGTDDLGKGGHAESKKTGNAGARPACGVIGIAA</sequence>
<dbReference type="InterPro" id="IPR018152">
    <property type="entry name" value="SOD_Cu/Zn_BS"/>
</dbReference>
<evidence type="ECO:0000256" key="6">
    <source>
        <dbReference type="ARBA" id="ARBA00022833"/>
    </source>
</evidence>
<name>A0A9Q8LHD1_PASFU</name>
<evidence type="ECO:0000313" key="14">
    <source>
        <dbReference type="Proteomes" id="UP000756132"/>
    </source>
</evidence>
<comment type="function">
    <text evidence="10">Destroys radicals which are normally produced within the cells and which are toxic to biological systems.</text>
</comment>
<evidence type="ECO:0000256" key="5">
    <source>
        <dbReference type="ARBA" id="ARBA00022723"/>
    </source>
</evidence>
<dbReference type="OrthoDB" id="2015551at2759"/>
<dbReference type="InterPro" id="IPR024134">
    <property type="entry name" value="SOD_Cu/Zn_/chaperone"/>
</dbReference>
<dbReference type="InterPro" id="IPR036423">
    <property type="entry name" value="SOD-like_Cu/Zn_dom_sf"/>
</dbReference>
<dbReference type="EMBL" id="CP090167">
    <property type="protein sequence ID" value="UJO17410.1"/>
    <property type="molecule type" value="Genomic_DNA"/>
</dbReference>
<dbReference type="EC" id="1.15.1.1" evidence="3 10"/>
<dbReference type="SUPFAM" id="SSF49329">
    <property type="entry name" value="Cu,Zn superoxide dismutase-like"/>
    <property type="match status" value="1"/>
</dbReference>
<evidence type="ECO:0000256" key="1">
    <source>
        <dbReference type="ARBA" id="ARBA00010457"/>
    </source>
</evidence>
<dbReference type="KEGG" id="ffu:CLAFUR5_05616"/>
<reference evidence="13" key="1">
    <citation type="submission" date="2021-12" db="EMBL/GenBank/DDBJ databases">
        <authorList>
            <person name="Zaccaron A."/>
            <person name="Stergiopoulos I."/>
        </authorList>
    </citation>
    <scope>NUCLEOTIDE SEQUENCE</scope>
    <source>
        <strain evidence="13">Race5_Kim</strain>
    </source>
</reference>
<keyword evidence="9 10" id="KW-0186">Copper</keyword>
<protein>
    <recommendedName>
        <fullName evidence="4 10">Superoxide dismutase [Cu-Zn]</fullName>
        <ecNumber evidence="3 10">1.15.1.1</ecNumber>
    </recommendedName>
</protein>
<comment type="subunit">
    <text evidence="2">Homodimer.</text>
</comment>
<comment type="cofactor">
    <cofactor evidence="10">
        <name>Cu cation</name>
        <dbReference type="ChEBI" id="CHEBI:23378"/>
    </cofactor>
    <text evidence="10">Binds 1 copper ion per subunit.</text>
</comment>
<dbReference type="RefSeq" id="XP_047761776.1">
    <property type="nucleotide sequence ID" value="XM_047904764.1"/>
</dbReference>
<accession>A0A9Q8LHD1</accession>
<dbReference type="CDD" id="cd00305">
    <property type="entry name" value="Cu-Zn_Superoxide_Dismutase"/>
    <property type="match status" value="1"/>
</dbReference>
<dbReference type="Pfam" id="PF00080">
    <property type="entry name" value="Sod_Cu"/>
    <property type="match status" value="1"/>
</dbReference>
<dbReference type="GO" id="GO:0004784">
    <property type="term" value="F:superoxide dismutase activity"/>
    <property type="evidence" value="ECO:0007669"/>
    <property type="project" value="UniProtKB-EC"/>
</dbReference>
<dbReference type="Gene3D" id="2.60.40.200">
    <property type="entry name" value="Superoxide dismutase, copper/zinc binding domain"/>
    <property type="match status" value="1"/>
</dbReference>
<comment type="catalytic activity">
    <reaction evidence="10">
        <text>2 superoxide + 2 H(+) = H2O2 + O2</text>
        <dbReference type="Rhea" id="RHEA:20696"/>
        <dbReference type="ChEBI" id="CHEBI:15378"/>
        <dbReference type="ChEBI" id="CHEBI:15379"/>
        <dbReference type="ChEBI" id="CHEBI:16240"/>
        <dbReference type="ChEBI" id="CHEBI:18421"/>
        <dbReference type="EC" id="1.15.1.1"/>
    </reaction>
</comment>
<dbReference type="PROSITE" id="PS00332">
    <property type="entry name" value="SOD_CU_ZN_2"/>
    <property type="match status" value="1"/>
</dbReference>
<evidence type="ECO:0000256" key="4">
    <source>
        <dbReference type="ARBA" id="ARBA00020928"/>
    </source>
</evidence>
<keyword evidence="8 10" id="KW-0560">Oxidoreductase</keyword>
<dbReference type="Proteomes" id="UP000756132">
    <property type="component" value="Chromosome 5"/>
</dbReference>
<dbReference type="PRINTS" id="PR00068">
    <property type="entry name" value="CUZNDISMTASE"/>
</dbReference>
<keyword evidence="6 10" id="KW-0862">Zinc</keyword>
<evidence type="ECO:0000256" key="11">
    <source>
        <dbReference type="SAM" id="MobiDB-lite"/>
    </source>
</evidence>
<dbReference type="AlphaFoldDB" id="A0A9Q8LHD1"/>